<dbReference type="EMBL" id="KZ679008">
    <property type="protein sequence ID" value="PSS23347.1"/>
    <property type="molecule type" value="Genomic_DNA"/>
</dbReference>
<dbReference type="RefSeq" id="XP_024723393.1">
    <property type="nucleotide sequence ID" value="XM_024866445.1"/>
</dbReference>
<keyword evidence="1" id="KW-0472">Membrane</keyword>
<evidence type="ECO:0000313" key="2">
    <source>
        <dbReference type="EMBL" id="PSS23347.1"/>
    </source>
</evidence>
<sequence>MPDSNLLTPRTILYLLLGWVLLWTASCSLTSLFERTFLSQPTCAPASAPSGPDAEFRKLYEMMAELVREQKILAGEFGTLLAEDISINGTPSCECGNGQRRRGWKLKRRDAWANGDIETEVWL</sequence>
<accession>A0A2T3B943</accession>
<proteinExistence type="predicted"/>
<organism evidence="2 3">
    <name type="scientific">Amorphotheca resinae ATCC 22711</name>
    <dbReference type="NCBI Taxonomy" id="857342"/>
    <lineage>
        <taxon>Eukaryota</taxon>
        <taxon>Fungi</taxon>
        <taxon>Dikarya</taxon>
        <taxon>Ascomycota</taxon>
        <taxon>Pezizomycotina</taxon>
        <taxon>Leotiomycetes</taxon>
        <taxon>Helotiales</taxon>
        <taxon>Amorphothecaceae</taxon>
        <taxon>Amorphotheca</taxon>
    </lineage>
</organism>
<keyword evidence="1" id="KW-0812">Transmembrane</keyword>
<keyword evidence="3" id="KW-1185">Reference proteome</keyword>
<dbReference type="InParanoid" id="A0A2T3B943"/>
<evidence type="ECO:0000256" key="1">
    <source>
        <dbReference type="SAM" id="Phobius"/>
    </source>
</evidence>
<dbReference type="AlphaFoldDB" id="A0A2T3B943"/>
<keyword evidence="1" id="KW-1133">Transmembrane helix</keyword>
<reference evidence="2 3" key="1">
    <citation type="journal article" date="2018" name="New Phytol.">
        <title>Comparative genomics and transcriptomics depict ericoid mycorrhizal fungi as versatile saprotrophs and plant mutualists.</title>
        <authorList>
            <person name="Martino E."/>
            <person name="Morin E."/>
            <person name="Grelet G.A."/>
            <person name="Kuo A."/>
            <person name="Kohler A."/>
            <person name="Daghino S."/>
            <person name="Barry K.W."/>
            <person name="Cichocki N."/>
            <person name="Clum A."/>
            <person name="Dockter R.B."/>
            <person name="Hainaut M."/>
            <person name="Kuo R.C."/>
            <person name="LaButti K."/>
            <person name="Lindahl B.D."/>
            <person name="Lindquist E.A."/>
            <person name="Lipzen A."/>
            <person name="Khouja H.R."/>
            <person name="Magnuson J."/>
            <person name="Murat C."/>
            <person name="Ohm R.A."/>
            <person name="Singer S.W."/>
            <person name="Spatafora J.W."/>
            <person name="Wang M."/>
            <person name="Veneault-Fourrey C."/>
            <person name="Henrissat B."/>
            <person name="Grigoriev I.V."/>
            <person name="Martin F.M."/>
            <person name="Perotto S."/>
        </authorList>
    </citation>
    <scope>NUCLEOTIDE SEQUENCE [LARGE SCALE GENOMIC DNA]</scope>
    <source>
        <strain evidence="2 3">ATCC 22711</strain>
    </source>
</reference>
<dbReference type="GeneID" id="36574526"/>
<feature type="transmembrane region" description="Helical" evidence="1">
    <location>
        <begin position="12"/>
        <end position="33"/>
    </location>
</feature>
<gene>
    <name evidence="2" type="ORF">M430DRAFT_33857</name>
</gene>
<evidence type="ECO:0000313" key="3">
    <source>
        <dbReference type="Proteomes" id="UP000241818"/>
    </source>
</evidence>
<dbReference type="Proteomes" id="UP000241818">
    <property type="component" value="Unassembled WGS sequence"/>
</dbReference>
<name>A0A2T3B943_AMORE</name>
<protein>
    <submittedName>
        <fullName evidence="2">Uncharacterized protein</fullName>
    </submittedName>
</protein>